<dbReference type="Pfam" id="PF13336">
    <property type="entry name" value="AcetylCoA_hyd_C"/>
    <property type="match status" value="1"/>
</dbReference>
<dbReference type="InterPro" id="IPR038460">
    <property type="entry name" value="AcetylCoA_hyd_C_sf"/>
</dbReference>
<dbReference type="Gene3D" id="3.40.1080.10">
    <property type="entry name" value="Glutaconate Coenzyme A-transferase"/>
    <property type="match status" value="1"/>
</dbReference>
<evidence type="ECO:0000256" key="2">
    <source>
        <dbReference type="ARBA" id="ARBA00022679"/>
    </source>
</evidence>
<keyword evidence="6" id="KW-1185">Reference proteome</keyword>
<organism evidence="5 6">
    <name type="scientific">Syntrophomonas zehnderi OL-4</name>
    <dbReference type="NCBI Taxonomy" id="690567"/>
    <lineage>
        <taxon>Bacteria</taxon>
        <taxon>Bacillati</taxon>
        <taxon>Bacillota</taxon>
        <taxon>Clostridia</taxon>
        <taxon>Eubacteriales</taxon>
        <taxon>Syntrophomonadaceae</taxon>
        <taxon>Syntrophomonas</taxon>
    </lineage>
</organism>
<dbReference type="InterPro" id="IPR046433">
    <property type="entry name" value="ActCoA_hydro"/>
</dbReference>
<evidence type="ECO:0000259" key="3">
    <source>
        <dbReference type="Pfam" id="PF02550"/>
    </source>
</evidence>
<keyword evidence="2 5" id="KW-0808">Transferase</keyword>
<dbReference type="EMBL" id="CGIH01000047">
    <property type="protein sequence ID" value="CFY02296.1"/>
    <property type="molecule type" value="Genomic_DNA"/>
</dbReference>
<dbReference type="SUPFAM" id="SSF100950">
    <property type="entry name" value="NagB/RpiA/CoA transferase-like"/>
    <property type="match status" value="2"/>
</dbReference>
<dbReference type="PANTHER" id="PTHR21432">
    <property type="entry name" value="ACETYL-COA HYDROLASE-RELATED"/>
    <property type="match status" value="1"/>
</dbReference>
<feature type="domain" description="Acetyl-CoA hydrolase/transferase C-terminal" evidence="4">
    <location>
        <begin position="273"/>
        <end position="426"/>
    </location>
</feature>
<keyword evidence="5" id="KW-0378">Hydrolase</keyword>
<dbReference type="InterPro" id="IPR037171">
    <property type="entry name" value="NagB/RpiA_transferase-like"/>
</dbReference>
<dbReference type="OrthoDB" id="9801795at2"/>
<gene>
    <name evidence="5" type="ORF">2585</name>
</gene>
<dbReference type="STRING" id="690567.2585"/>
<dbReference type="GO" id="GO:0016787">
    <property type="term" value="F:hydrolase activity"/>
    <property type="evidence" value="ECO:0007669"/>
    <property type="project" value="UniProtKB-KW"/>
</dbReference>
<dbReference type="AlphaFoldDB" id="A0A0E4C9J2"/>
<dbReference type="GO" id="GO:0006083">
    <property type="term" value="P:acetate metabolic process"/>
    <property type="evidence" value="ECO:0007669"/>
    <property type="project" value="InterPro"/>
</dbReference>
<name>A0A0E4C9J2_9FIRM</name>
<feature type="domain" description="Acetyl-CoA hydrolase/transferase N-terminal" evidence="3">
    <location>
        <begin position="6"/>
        <end position="184"/>
    </location>
</feature>
<dbReference type="Pfam" id="PF02550">
    <property type="entry name" value="AcetylCoA_hydro"/>
    <property type="match status" value="1"/>
</dbReference>
<dbReference type="Gene3D" id="3.30.750.70">
    <property type="entry name" value="4-hydroxybutyrate coenzyme like domains"/>
    <property type="match status" value="1"/>
</dbReference>
<dbReference type="Proteomes" id="UP000045545">
    <property type="component" value="Unassembled WGS sequence"/>
</dbReference>
<evidence type="ECO:0000313" key="6">
    <source>
        <dbReference type="Proteomes" id="UP000045545"/>
    </source>
</evidence>
<dbReference type="InterPro" id="IPR003702">
    <property type="entry name" value="ActCoA_hydro_N"/>
</dbReference>
<dbReference type="Gene3D" id="3.40.1080.20">
    <property type="entry name" value="Acetyl-CoA hydrolase/transferase C-terminal domain"/>
    <property type="match status" value="1"/>
</dbReference>
<reference evidence="5 6" key="1">
    <citation type="submission" date="2015-03" db="EMBL/GenBank/DDBJ databases">
        <authorList>
            <person name="Murphy D."/>
        </authorList>
    </citation>
    <scope>NUCLEOTIDE SEQUENCE [LARGE SCALE GENOMIC DNA]</scope>
    <source>
        <strain evidence="5 6">OL-4</strain>
    </source>
</reference>
<evidence type="ECO:0000256" key="1">
    <source>
        <dbReference type="ARBA" id="ARBA00009632"/>
    </source>
</evidence>
<sequence>MLDWQNYYRDRIRTPSEAVKYINSGQRVILGHACGEPQVLTRALVARADELEDVEIVQRVAMGESSYVDPEMQGHFKLNSLFGSAPTRKAIADGRADFTPCFISEIPDLFLTGKIPLDVAMITVTPPDSHGYCSLGISIDYTIQAARAAKMVIAQVNPEMPRTYGDTLLHVSEIDYFVPAEEPLIVLEPPVIGPVEKQIGMNVASLIDDGSTLQLGIGSIPDAILNFLHEKHDLGVHTELFSDGVRGLVEAGVINGKKKTLHQGKVVANFVMGTPELYNWVHDNPAICLYPEDYVNDPFVVAQNYRMVAINSALEVDVLGQVAADMLGPRQFSGVGGQVDFIRGAARSPGGKAIIAFPATAMKGKASRIVSVLSKGAAVTTSRHDVEYVVTEYGIAYLKAKTVKERIEALISIAHPDFRAEIRKDAYSTYFKL</sequence>
<accession>A0A0E4C9J2</accession>
<evidence type="ECO:0000259" key="4">
    <source>
        <dbReference type="Pfam" id="PF13336"/>
    </source>
</evidence>
<dbReference type="GO" id="GO:0008775">
    <property type="term" value="F:acetate CoA-transferase activity"/>
    <property type="evidence" value="ECO:0007669"/>
    <property type="project" value="InterPro"/>
</dbReference>
<proteinExistence type="inferred from homology"/>
<evidence type="ECO:0000313" key="5">
    <source>
        <dbReference type="EMBL" id="CFY02296.1"/>
    </source>
</evidence>
<dbReference type="PANTHER" id="PTHR21432:SF20">
    <property type="entry name" value="ACETYL-COA HYDROLASE"/>
    <property type="match status" value="1"/>
</dbReference>
<comment type="similarity">
    <text evidence="1">Belongs to the acetyl-CoA hydrolase/transferase family.</text>
</comment>
<dbReference type="InterPro" id="IPR026888">
    <property type="entry name" value="AcetylCoA_hyd_C"/>
</dbReference>
<protein>
    <submittedName>
        <fullName evidence="5">Acetyl-CoA hydrolase/transferase</fullName>
    </submittedName>
</protein>